<protein>
    <submittedName>
        <fullName evidence="1">Uncharacterized protein</fullName>
    </submittedName>
</protein>
<sequence length="87" mass="9616">MPIELIDIAVAERHAHPSLSDRITGKVRAVLSETIDGRDQQHEILVPVWTDRNAAMTDEDVDLALLVKAADIVGRLKQRLAPPQDEA</sequence>
<dbReference type="OrthoDB" id="7949457at2"/>
<gene>
    <name evidence="1" type="ORF">DEVEQU_01415</name>
</gene>
<reference evidence="1 2" key="1">
    <citation type="submission" date="2018-12" db="EMBL/GenBank/DDBJ databases">
        <authorList>
            <person name="Criscuolo A."/>
        </authorList>
    </citation>
    <scope>NUCLEOTIDE SEQUENCE [LARGE SCALE GENOMIC DNA]</scope>
    <source>
        <strain evidence="1">ACIP1116281</strain>
    </source>
</reference>
<accession>A0A3S4CRI2</accession>
<evidence type="ECO:0000313" key="1">
    <source>
        <dbReference type="EMBL" id="VDS04281.1"/>
    </source>
</evidence>
<dbReference type="EMBL" id="UZWD01000022">
    <property type="protein sequence ID" value="VDS04281.1"/>
    <property type="molecule type" value="Genomic_DNA"/>
</dbReference>
<proteinExistence type="predicted"/>
<organism evidence="1 2">
    <name type="scientific">Devosia equisanguinis</name>
    <dbReference type="NCBI Taxonomy" id="2490941"/>
    <lineage>
        <taxon>Bacteria</taxon>
        <taxon>Pseudomonadati</taxon>
        <taxon>Pseudomonadota</taxon>
        <taxon>Alphaproteobacteria</taxon>
        <taxon>Hyphomicrobiales</taxon>
        <taxon>Devosiaceae</taxon>
        <taxon>Devosia</taxon>
    </lineage>
</organism>
<name>A0A3S4CRI2_9HYPH</name>
<evidence type="ECO:0000313" key="2">
    <source>
        <dbReference type="Proteomes" id="UP000268844"/>
    </source>
</evidence>
<dbReference type="AlphaFoldDB" id="A0A3S4CRI2"/>
<dbReference type="Proteomes" id="UP000268844">
    <property type="component" value="Unassembled WGS sequence"/>
</dbReference>
<keyword evidence="2" id="KW-1185">Reference proteome</keyword>
<dbReference type="RefSeq" id="WP_126149870.1">
    <property type="nucleotide sequence ID" value="NZ_JBHTMH010000003.1"/>
</dbReference>